<name>A0AAN9MK48_PHACN</name>
<sequence>MLGGRGNYKRAQYLNFNFKITTESDPSEITPNSREQKNFCIIVGSFSRMIRSESTRDGPTPSSPHHKRRRVSWFLSSSSCTNPIFSVSISSLFFFP</sequence>
<dbReference type="EMBL" id="JAYMYR010000006">
    <property type="protein sequence ID" value="KAK7356084.1"/>
    <property type="molecule type" value="Genomic_DNA"/>
</dbReference>
<protein>
    <submittedName>
        <fullName evidence="2">Uncharacterized protein</fullName>
    </submittedName>
</protein>
<dbReference type="Proteomes" id="UP001374584">
    <property type="component" value="Unassembled WGS sequence"/>
</dbReference>
<keyword evidence="3" id="KW-1185">Reference proteome</keyword>
<keyword evidence="1" id="KW-0812">Transmembrane</keyword>
<evidence type="ECO:0000313" key="3">
    <source>
        <dbReference type="Proteomes" id="UP001374584"/>
    </source>
</evidence>
<proteinExistence type="predicted"/>
<evidence type="ECO:0000256" key="1">
    <source>
        <dbReference type="SAM" id="Phobius"/>
    </source>
</evidence>
<gene>
    <name evidence="2" type="ORF">VNO80_15350</name>
</gene>
<dbReference type="AlphaFoldDB" id="A0AAN9MK48"/>
<evidence type="ECO:0000313" key="2">
    <source>
        <dbReference type="EMBL" id="KAK7356084.1"/>
    </source>
</evidence>
<keyword evidence="1" id="KW-0472">Membrane</keyword>
<comment type="caution">
    <text evidence="2">The sequence shown here is derived from an EMBL/GenBank/DDBJ whole genome shotgun (WGS) entry which is preliminary data.</text>
</comment>
<reference evidence="2 3" key="1">
    <citation type="submission" date="2024-01" db="EMBL/GenBank/DDBJ databases">
        <title>The genomes of 5 underutilized Papilionoideae crops provide insights into root nodulation and disease resistanc.</title>
        <authorList>
            <person name="Jiang F."/>
        </authorList>
    </citation>
    <scope>NUCLEOTIDE SEQUENCE [LARGE SCALE GENOMIC DNA]</scope>
    <source>
        <strain evidence="2">JINMINGXINNONG_FW02</strain>
        <tissue evidence="2">Leaves</tissue>
    </source>
</reference>
<organism evidence="2 3">
    <name type="scientific">Phaseolus coccineus</name>
    <name type="common">Scarlet runner bean</name>
    <name type="synonym">Phaseolus multiflorus</name>
    <dbReference type="NCBI Taxonomy" id="3886"/>
    <lineage>
        <taxon>Eukaryota</taxon>
        <taxon>Viridiplantae</taxon>
        <taxon>Streptophyta</taxon>
        <taxon>Embryophyta</taxon>
        <taxon>Tracheophyta</taxon>
        <taxon>Spermatophyta</taxon>
        <taxon>Magnoliopsida</taxon>
        <taxon>eudicotyledons</taxon>
        <taxon>Gunneridae</taxon>
        <taxon>Pentapetalae</taxon>
        <taxon>rosids</taxon>
        <taxon>fabids</taxon>
        <taxon>Fabales</taxon>
        <taxon>Fabaceae</taxon>
        <taxon>Papilionoideae</taxon>
        <taxon>50 kb inversion clade</taxon>
        <taxon>NPAAA clade</taxon>
        <taxon>indigoferoid/millettioid clade</taxon>
        <taxon>Phaseoleae</taxon>
        <taxon>Phaseolus</taxon>
    </lineage>
</organism>
<feature type="transmembrane region" description="Helical" evidence="1">
    <location>
        <begin position="73"/>
        <end position="95"/>
    </location>
</feature>
<keyword evidence="1" id="KW-1133">Transmembrane helix</keyword>
<accession>A0AAN9MK48</accession>